<accession>A0A5B6VCG0</accession>
<comment type="caution">
    <text evidence="2">The sequence shown here is derived from an EMBL/GenBank/DDBJ whole genome shotgun (WGS) entry which is preliminary data.</text>
</comment>
<evidence type="ECO:0000313" key="3">
    <source>
        <dbReference type="Proteomes" id="UP000325315"/>
    </source>
</evidence>
<feature type="signal peptide" evidence="1">
    <location>
        <begin position="1"/>
        <end position="19"/>
    </location>
</feature>
<sequence>MAIVLIWICKGIFFDLVHVSNTTSLSLKKAIFDVLLRHDLNGYDGASNMCGEWSGLQALGSNECPYAYYIYCFAHRLQLALVAASRDLTIVVSIVGFSYKRHDQLQANQVAEIERIVSIDELETGKGLNQIGTLKQFRDTRWSFHLSSLRKNIIFDATTYAQRGDSDAAYDAVTSFEFVFILHIMIDIMEITHDPCQALQCKSQYIVNVMHLDLLFEKVKSFCEKHGIDGLDMNAPYTSSRGRSHLQKDPITMEHHFHVDMFYAIIDSQLQALNGNLDPRDDYKSFNIDNICTLVERFYPEDFSEKEKLHLRCQLVHFELDIRRHTTLQNFSLLHKLC</sequence>
<feature type="chain" id="PRO_5022954726" evidence="1">
    <location>
        <begin position="20"/>
        <end position="338"/>
    </location>
</feature>
<keyword evidence="1" id="KW-0732">Signal</keyword>
<dbReference type="Proteomes" id="UP000325315">
    <property type="component" value="Unassembled WGS sequence"/>
</dbReference>
<protein>
    <submittedName>
        <fullName evidence="2">Zinc finger MYM-type protein 1-like</fullName>
    </submittedName>
</protein>
<dbReference type="AlphaFoldDB" id="A0A5B6VCG0"/>
<name>A0A5B6VCG0_9ROSI</name>
<organism evidence="2 3">
    <name type="scientific">Gossypium australe</name>
    <dbReference type="NCBI Taxonomy" id="47621"/>
    <lineage>
        <taxon>Eukaryota</taxon>
        <taxon>Viridiplantae</taxon>
        <taxon>Streptophyta</taxon>
        <taxon>Embryophyta</taxon>
        <taxon>Tracheophyta</taxon>
        <taxon>Spermatophyta</taxon>
        <taxon>Magnoliopsida</taxon>
        <taxon>eudicotyledons</taxon>
        <taxon>Gunneridae</taxon>
        <taxon>Pentapetalae</taxon>
        <taxon>rosids</taxon>
        <taxon>malvids</taxon>
        <taxon>Malvales</taxon>
        <taxon>Malvaceae</taxon>
        <taxon>Malvoideae</taxon>
        <taxon>Gossypium</taxon>
    </lineage>
</organism>
<gene>
    <name evidence="2" type="ORF">EPI10_001841</name>
</gene>
<proteinExistence type="predicted"/>
<evidence type="ECO:0000256" key="1">
    <source>
        <dbReference type="SAM" id="SignalP"/>
    </source>
</evidence>
<dbReference type="EMBL" id="SMMG02000007">
    <property type="protein sequence ID" value="KAA3466773.1"/>
    <property type="molecule type" value="Genomic_DNA"/>
</dbReference>
<keyword evidence="3" id="KW-1185">Reference proteome</keyword>
<dbReference type="OrthoDB" id="785612at2759"/>
<dbReference type="InterPro" id="IPR055298">
    <property type="entry name" value="AtLOH3-like"/>
</dbReference>
<evidence type="ECO:0000313" key="2">
    <source>
        <dbReference type="EMBL" id="KAA3466773.1"/>
    </source>
</evidence>
<reference evidence="3" key="1">
    <citation type="journal article" date="2019" name="Plant Biotechnol. J.">
        <title>Genome sequencing of the Australian wild diploid species Gossypium australe highlights disease resistance and delayed gland morphogenesis.</title>
        <authorList>
            <person name="Cai Y."/>
            <person name="Cai X."/>
            <person name="Wang Q."/>
            <person name="Wang P."/>
            <person name="Zhang Y."/>
            <person name="Cai C."/>
            <person name="Xu Y."/>
            <person name="Wang K."/>
            <person name="Zhou Z."/>
            <person name="Wang C."/>
            <person name="Geng S."/>
            <person name="Li B."/>
            <person name="Dong Q."/>
            <person name="Hou Y."/>
            <person name="Wang H."/>
            <person name="Ai P."/>
            <person name="Liu Z."/>
            <person name="Yi F."/>
            <person name="Sun M."/>
            <person name="An G."/>
            <person name="Cheng J."/>
            <person name="Zhang Y."/>
            <person name="Shi Q."/>
            <person name="Xie Y."/>
            <person name="Shi X."/>
            <person name="Chang Y."/>
            <person name="Huang F."/>
            <person name="Chen Y."/>
            <person name="Hong S."/>
            <person name="Mi L."/>
            <person name="Sun Q."/>
            <person name="Zhang L."/>
            <person name="Zhou B."/>
            <person name="Peng R."/>
            <person name="Zhang X."/>
            <person name="Liu F."/>
        </authorList>
    </citation>
    <scope>NUCLEOTIDE SEQUENCE [LARGE SCALE GENOMIC DNA]</scope>
    <source>
        <strain evidence="3">cv. PA1801</strain>
    </source>
</reference>
<dbReference type="PANTHER" id="PTHR11697:SF230">
    <property type="entry name" value="ZINC FINGER, MYM DOMAIN CONTAINING 1"/>
    <property type="match status" value="1"/>
</dbReference>
<dbReference type="PANTHER" id="PTHR11697">
    <property type="entry name" value="GENERAL TRANSCRIPTION FACTOR 2-RELATED ZINC FINGER PROTEIN"/>
    <property type="match status" value="1"/>
</dbReference>